<dbReference type="STRING" id="665004.AC529_17525"/>
<dbReference type="NCBIfam" id="TIGR03666">
    <property type="entry name" value="Rv2061_F420"/>
    <property type="match status" value="1"/>
</dbReference>
<evidence type="ECO:0000313" key="3">
    <source>
        <dbReference type="Proteomes" id="UP000074382"/>
    </source>
</evidence>
<accession>A0A147KDX4</accession>
<dbReference type="InterPro" id="IPR019965">
    <property type="entry name" value="PPOX_F420-dep_Rv2061_put"/>
</dbReference>
<dbReference type="SUPFAM" id="SSF50475">
    <property type="entry name" value="FMN-binding split barrel"/>
    <property type="match status" value="1"/>
</dbReference>
<feature type="domain" description="Pyridoxamine 5'-phosphate oxidase N-terminal" evidence="1">
    <location>
        <begin position="8"/>
        <end position="121"/>
    </location>
</feature>
<dbReference type="RefSeq" id="WP_068754056.1">
    <property type="nucleotide sequence ID" value="NZ_KQ950180.1"/>
</dbReference>
<dbReference type="EMBL" id="LGEM01000125">
    <property type="protein sequence ID" value="KUP95449.1"/>
    <property type="molecule type" value="Genomic_DNA"/>
</dbReference>
<reference evidence="3" key="1">
    <citation type="journal article" date="2017" name="Acta Aliment.">
        <title>Plant polysaccharide degrading enzyme system of Thermpbifida cellulosilytica TB100 revealed by de novo genome project data.</title>
        <authorList>
            <person name="Toth A."/>
            <person name="Baka E."/>
            <person name="Luzics S."/>
            <person name="Bata-Vidacs I."/>
            <person name="Nagy I."/>
            <person name="Balint B."/>
            <person name="Herceg R."/>
            <person name="Olasz F."/>
            <person name="Wilk T."/>
            <person name="Nagy T."/>
            <person name="Kriszt B."/>
            <person name="Nagy I."/>
            <person name="Kukolya J."/>
        </authorList>
    </citation>
    <scope>NUCLEOTIDE SEQUENCE [LARGE SCALE GENOMIC DNA]</scope>
    <source>
        <strain evidence="3">TB100</strain>
    </source>
</reference>
<comment type="caution">
    <text evidence="2">The sequence shown here is derived from an EMBL/GenBank/DDBJ whole genome shotgun (WGS) entry which is preliminary data.</text>
</comment>
<dbReference type="InterPro" id="IPR012349">
    <property type="entry name" value="Split_barrel_FMN-bd"/>
</dbReference>
<sequence>MPRTALLQEFRNHRIALLTTYLDNGLTPIHTPVGIALDGDRLLFRVGKNSGTAARMADYPFVDLRTCTLRGEPVGTPVRGRVRPLSDDEAREAARLLARRNPMLQRWAMPLSYRLLRHEPAHYELRLLVDDPVESMEGWPD</sequence>
<dbReference type="Proteomes" id="UP000074382">
    <property type="component" value="Unassembled WGS sequence"/>
</dbReference>
<keyword evidence="3" id="KW-1185">Reference proteome</keyword>
<protein>
    <submittedName>
        <fullName evidence="2">Pyridoxamine 5'-phosphate oxidase</fullName>
    </submittedName>
</protein>
<gene>
    <name evidence="2" type="ORF">AC529_17525</name>
</gene>
<organism evidence="2 3">
    <name type="scientific">Thermobifida cellulosilytica TB100</name>
    <dbReference type="NCBI Taxonomy" id="665004"/>
    <lineage>
        <taxon>Bacteria</taxon>
        <taxon>Bacillati</taxon>
        <taxon>Actinomycetota</taxon>
        <taxon>Actinomycetes</taxon>
        <taxon>Streptosporangiales</taxon>
        <taxon>Nocardiopsidaceae</taxon>
        <taxon>Thermobifida</taxon>
    </lineage>
</organism>
<evidence type="ECO:0000259" key="1">
    <source>
        <dbReference type="Pfam" id="PF01243"/>
    </source>
</evidence>
<dbReference type="InterPro" id="IPR011576">
    <property type="entry name" value="Pyridox_Oxase_N"/>
</dbReference>
<dbReference type="OrthoDB" id="5738083at2"/>
<dbReference type="Pfam" id="PF01243">
    <property type="entry name" value="PNPOx_N"/>
    <property type="match status" value="1"/>
</dbReference>
<name>A0A147KDX4_THECS</name>
<dbReference type="PATRIC" id="fig|665004.4.peg.1185"/>
<proteinExistence type="predicted"/>
<evidence type="ECO:0000313" key="2">
    <source>
        <dbReference type="EMBL" id="KUP95449.1"/>
    </source>
</evidence>
<dbReference type="Gene3D" id="2.30.110.10">
    <property type="entry name" value="Electron Transport, Fmn-binding Protein, Chain A"/>
    <property type="match status" value="1"/>
</dbReference>
<dbReference type="AlphaFoldDB" id="A0A147KDX4"/>